<sequence length="324" mass="35307">MQASDFKGLYAIIPTPAVPGSDALSAKNTIALDETERLVNNLIRDGADGLIILGTTGECATLSAADFRAFVDCVCRTVDKRIPLVVGATALGGHEVFDRLSFLKAQGADATMLGLPMWQPCTLDMAVGFYSDVSEAFPDLPVMVYANARAFRFSFPTEFWAAVARNAPSVVSAKSSHARDLARNIAETGGRIHFMPSDMVANQFFEISPETTTSCWATAAAMGPEPAKALIDAINRNDTSEANRLGERIAWANQPIQPILADQEGFASYNIQVEKTRIAEANYCIPGPVRPPYNHFPENYAELSRDCGRRWVELRRELSVNLAN</sequence>
<comment type="similarity">
    <text evidence="2">Belongs to the DapA family.</text>
</comment>
<proteinExistence type="inferred from homology"/>
<keyword evidence="4" id="KW-1185">Reference proteome</keyword>
<evidence type="ECO:0000256" key="1">
    <source>
        <dbReference type="ARBA" id="ARBA00023239"/>
    </source>
</evidence>
<dbReference type="Proteomes" id="UP001216253">
    <property type="component" value="Unassembled WGS sequence"/>
</dbReference>
<evidence type="ECO:0000313" key="4">
    <source>
        <dbReference type="Proteomes" id="UP001216253"/>
    </source>
</evidence>
<dbReference type="PANTHER" id="PTHR12128:SF51">
    <property type="entry name" value="BLL4205 PROTEIN"/>
    <property type="match status" value="1"/>
</dbReference>
<dbReference type="RefSeq" id="WP_007015347.1">
    <property type="nucleotide sequence ID" value="NZ_JARESE010000024.1"/>
</dbReference>
<dbReference type="Pfam" id="PF00701">
    <property type="entry name" value="DHDPS"/>
    <property type="match status" value="1"/>
</dbReference>
<reference evidence="3 4" key="1">
    <citation type="submission" date="2023-03" db="EMBL/GenBank/DDBJ databases">
        <title>NovoSphingobium album sp. nov. isolated from polycyclic aromatic hydrocarbons- and heavy-metal polluted soil.</title>
        <authorList>
            <person name="Liu Z."/>
            <person name="Wang K."/>
        </authorList>
    </citation>
    <scope>NUCLEOTIDE SEQUENCE [LARGE SCALE GENOMIC DNA]</scope>
    <source>
        <strain evidence="3 4">H3SJ31-1</strain>
    </source>
</reference>
<dbReference type="SMART" id="SM01130">
    <property type="entry name" value="DHDPS"/>
    <property type="match status" value="1"/>
</dbReference>
<evidence type="ECO:0000313" key="3">
    <source>
        <dbReference type="EMBL" id="MDE8651861.1"/>
    </source>
</evidence>
<dbReference type="Gene3D" id="3.20.20.70">
    <property type="entry name" value="Aldolase class I"/>
    <property type="match status" value="1"/>
</dbReference>
<protein>
    <submittedName>
        <fullName evidence="3">Dihydrodipicolinate synthase family protein</fullName>
    </submittedName>
</protein>
<accession>A0ABT5WP83</accession>
<keyword evidence="1 2" id="KW-0456">Lyase</keyword>
<evidence type="ECO:0000256" key="2">
    <source>
        <dbReference type="PIRNR" id="PIRNR001365"/>
    </source>
</evidence>
<dbReference type="InterPro" id="IPR002220">
    <property type="entry name" value="DapA-like"/>
</dbReference>
<dbReference type="PIRSF" id="PIRSF001365">
    <property type="entry name" value="DHDPS"/>
    <property type="match status" value="1"/>
</dbReference>
<gene>
    <name evidence="3" type="ORF">PYV00_09005</name>
</gene>
<organism evidence="3 4">
    <name type="scientific">Novosphingobium album</name>
    <name type="common">ex Liu et al. 2023</name>
    <dbReference type="NCBI Taxonomy" id="3031130"/>
    <lineage>
        <taxon>Bacteria</taxon>
        <taxon>Pseudomonadati</taxon>
        <taxon>Pseudomonadota</taxon>
        <taxon>Alphaproteobacteria</taxon>
        <taxon>Sphingomonadales</taxon>
        <taxon>Sphingomonadaceae</taxon>
        <taxon>Novosphingobium</taxon>
    </lineage>
</organism>
<dbReference type="InterPro" id="IPR013785">
    <property type="entry name" value="Aldolase_TIM"/>
</dbReference>
<dbReference type="PANTHER" id="PTHR12128">
    <property type="entry name" value="DIHYDRODIPICOLINATE SYNTHASE"/>
    <property type="match status" value="1"/>
</dbReference>
<dbReference type="SUPFAM" id="SSF51569">
    <property type="entry name" value="Aldolase"/>
    <property type="match status" value="1"/>
</dbReference>
<name>A0ABT5WP83_9SPHN</name>
<dbReference type="EMBL" id="JARESE010000024">
    <property type="protein sequence ID" value="MDE8651861.1"/>
    <property type="molecule type" value="Genomic_DNA"/>
</dbReference>
<comment type="caution">
    <text evidence="3">The sequence shown here is derived from an EMBL/GenBank/DDBJ whole genome shotgun (WGS) entry which is preliminary data.</text>
</comment>